<dbReference type="GO" id="GO:0005524">
    <property type="term" value="F:ATP binding"/>
    <property type="evidence" value="ECO:0007669"/>
    <property type="project" value="InterPro"/>
</dbReference>
<dbReference type="PANTHER" id="PTHR38248:SF2">
    <property type="entry name" value="FUNK1 11"/>
    <property type="match status" value="1"/>
</dbReference>
<reference evidence="2 3" key="1">
    <citation type="journal article" date="2018" name="Nat. Ecol. Evol.">
        <title>Pezizomycetes genomes reveal the molecular basis of ectomycorrhizal truffle lifestyle.</title>
        <authorList>
            <person name="Murat C."/>
            <person name="Payen T."/>
            <person name="Noel B."/>
            <person name="Kuo A."/>
            <person name="Morin E."/>
            <person name="Chen J."/>
            <person name="Kohler A."/>
            <person name="Krizsan K."/>
            <person name="Balestrini R."/>
            <person name="Da Silva C."/>
            <person name="Montanini B."/>
            <person name="Hainaut M."/>
            <person name="Levati E."/>
            <person name="Barry K.W."/>
            <person name="Belfiori B."/>
            <person name="Cichocki N."/>
            <person name="Clum A."/>
            <person name="Dockter R.B."/>
            <person name="Fauchery L."/>
            <person name="Guy J."/>
            <person name="Iotti M."/>
            <person name="Le Tacon F."/>
            <person name="Lindquist E.A."/>
            <person name="Lipzen A."/>
            <person name="Malagnac F."/>
            <person name="Mello A."/>
            <person name="Molinier V."/>
            <person name="Miyauchi S."/>
            <person name="Poulain J."/>
            <person name="Riccioni C."/>
            <person name="Rubini A."/>
            <person name="Sitrit Y."/>
            <person name="Splivallo R."/>
            <person name="Traeger S."/>
            <person name="Wang M."/>
            <person name="Zifcakova L."/>
            <person name="Wipf D."/>
            <person name="Zambonelli A."/>
            <person name="Paolocci F."/>
            <person name="Nowrousian M."/>
            <person name="Ottonello S."/>
            <person name="Baldrian P."/>
            <person name="Spatafora J.W."/>
            <person name="Henrissat B."/>
            <person name="Nagy L.G."/>
            <person name="Aury J.M."/>
            <person name="Wincker P."/>
            <person name="Grigoriev I.V."/>
            <person name="Bonfante P."/>
            <person name="Martin F.M."/>
        </authorList>
    </citation>
    <scope>NUCLEOTIDE SEQUENCE [LARGE SCALE GENOMIC DNA]</scope>
    <source>
        <strain evidence="2 3">ATCC MYA-4762</strain>
    </source>
</reference>
<dbReference type="Proteomes" id="UP000267821">
    <property type="component" value="Unassembled WGS sequence"/>
</dbReference>
<evidence type="ECO:0000259" key="1">
    <source>
        <dbReference type="PROSITE" id="PS50011"/>
    </source>
</evidence>
<dbReference type="PROSITE" id="PS50011">
    <property type="entry name" value="PROTEIN_KINASE_DOM"/>
    <property type="match status" value="1"/>
</dbReference>
<dbReference type="Gene3D" id="1.10.510.10">
    <property type="entry name" value="Transferase(Phosphotransferase) domain 1"/>
    <property type="match status" value="1"/>
</dbReference>
<gene>
    <name evidence="2" type="ORF">L211DRAFT_422640</name>
</gene>
<feature type="domain" description="Protein kinase" evidence="1">
    <location>
        <begin position="1"/>
        <end position="159"/>
    </location>
</feature>
<dbReference type="OrthoDB" id="5584477at2759"/>
<dbReference type="InterPro" id="IPR011009">
    <property type="entry name" value="Kinase-like_dom_sf"/>
</dbReference>
<dbReference type="InParanoid" id="A0A3N4LFS8"/>
<dbReference type="Pfam" id="PF17667">
    <property type="entry name" value="Pkinase_fungal"/>
    <property type="match status" value="1"/>
</dbReference>
<sequence length="237" mass="27122">MFPFSIGHRSLYKDAGILHCDISVQNIMRTRIPIAKASDSKGFLIDFDYAQQQYPNCEQSFCMTGTAPFIALELLLKPQVYHTWRHDLESFLYVLIWLCTDNPYEKLNAWVKGLEHRDFVKAKYLDVTTTGFFEDVLNGFHVRFEPLKGLSLAFKEILFKDSNMTTTAGDKNREDIYNKVIQIFDDCVAKLESTKTLEKKVPEELAGHHDKGVEAGGEGWEYVERETGNELSMGECG</sequence>
<organism evidence="2 3">
    <name type="scientific">Terfezia boudieri ATCC MYA-4762</name>
    <dbReference type="NCBI Taxonomy" id="1051890"/>
    <lineage>
        <taxon>Eukaryota</taxon>
        <taxon>Fungi</taxon>
        <taxon>Dikarya</taxon>
        <taxon>Ascomycota</taxon>
        <taxon>Pezizomycotina</taxon>
        <taxon>Pezizomycetes</taxon>
        <taxon>Pezizales</taxon>
        <taxon>Pezizaceae</taxon>
        <taxon>Terfezia</taxon>
    </lineage>
</organism>
<dbReference type="InterPro" id="IPR040976">
    <property type="entry name" value="Pkinase_fungal"/>
</dbReference>
<name>A0A3N4LFS8_9PEZI</name>
<dbReference type="STRING" id="1051890.A0A3N4LFS8"/>
<evidence type="ECO:0000313" key="3">
    <source>
        <dbReference type="Proteomes" id="UP000267821"/>
    </source>
</evidence>
<dbReference type="InterPro" id="IPR000719">
    <property type="entry name" value="Prot_kinase_dom"/>
</dbReference>
<proteinExistence type="predicted"/>
<evidence type="ECO:0000313" key="2">
    <source>
        <dbReference type="EMBL" id="RPB21586.1"/>
    </source>
</evidence>
<dbReference type="SUPFAM" id="SSF56112">
    <property type="entry name" value="Protein kinase-like (PK-like)"/>
    <property type="match status" value="1"/>
</dbReference>
<dbReference type="GO" id="GO:0004672">
    <property type="term" value="F:protein kinase activity"/>
    <property type="evidence" value="ECO:0007669"/>
    <property type="project" value="InterPro"/>
</dbReference>
<accession>A0A3N4LFS8</accession>
<protein>
    <recommendedName>
        <fullName evidence="1">Protein kinase domain-containing protein</fullName>
    </recommendedName>
</protein>
<dbReference type="PANTHER" id="PTHR38248">
    <property type="entry name" value="FUNK1 6"/>
    <property type="match status" value="1"/>
</dbReference>
<keyword evidence="3" id="KW-1185">Reference proteome</keyword>
<dbReference type="AlphaFoldDB" id="A0A3N4LFS8"/>
<dbReference type="EMBL" id="ML121558">
    <property type="protein sequence ID" value="RPB21586.1"/>
    <property type="molecule type" value="Genomic_DNA"/>
</dbReference>